<evidence type="ECO:0000313" key="4">
    <source>
        <dbReference type="Proteomes" id="UP000786811"/>
    </source>
</evidence>
<keyword evidence="4" id="KW-1185">Reference proteome</keyword>
<evidence type="ECO:0000313" key="3">
    <source>
        <dbReference type="EMBL" id="CAG5077706.1"/>
    </source>
</evidence>
<reference evidence="3" key="1">
    <citation type="submission" date="2021-04" db="EMBL/GenBank/DDBJ databases">
        <authorList>
            <person name="Chebbi M.A.C M."/>
        </authorList>
    </citation>
    <scope>NUCLEOTIDE SEQUENCE</scope>
</reference>
<name>A0A8J2H6G5_COTCN</name>
<dbReference type="EMBL" id="CAJNRD030001117">
    <property type="protein sequence ID" value="CAG5077706.1"/>
    <property type="molecule type" value="Genomic_DNA"/>
</dbReference>
<dbReference type="Proteomes" id="UP000786811">
    <property type="component" value="Unassembled WGS sequence"/>
</dbReference>
<organism evidence="3 4">
    <name type="scientific">Cotesia congregata</name>
    <name type="common">Parasitoid wasp</name>
    <name type="synonym">Apanteles congregatus</name>
    <dbReference type="NCBI Taxonomy" id="51543"/>
    <lineage>
        <taxon>Eukaryota</taxon>
        <taxon>Metazoa</taxon>
        <taxon>Ecdysozoa</taxon>
        <taxon>Arthropoda</taxon>
        <taxon>Hexapoda</taxon>
        <taxon>Insecta</taxon>
        <taxon>Pterygota</taxon>
        <taxon>Neoptera</taxon>
        <taxon>Endopterygota</taxon>
        <taxon>Hymenoptera</taxon>
        <taxon>Apocrita</taxon>
        <taxon>Ichneumonoidea</taxon>
        <taxon>Braconidae</taxon>
        <taxon>Microgastrinae</taxon>
        <taxon>Cotesia</taxon>
    </lineage>
</organism>
<feature type="chain" id="PRO_5035243236" evidence="2">
    <location>
        <begin position="21"/>
        <end position="520"/>
    </location>
</feature>
<protein>
    <submittedName>
        <fullName evidence="3">Uncharacterized protein</fullName>
    </submittedName>
</protein>
<keyword evidence="1" id="KW-1133">Transmembrane helix</keyword>
<evidence type="ECO:0000256" key="1">
    <source>
        <dbReference type="SAM" id="Phobius"/>
    </source>
</evidence>
<keyword evidence="1" id="KW-0812">Transmembrane</keyword>
<feature type="transmembrane region" description="Helical" evidence="1">
    <location>
        <begin position="475"/>
        <end position="500"/>
    </location>
</feature>
<keyword evidence="2" id="KW-0732">Signal</keyword>
<keyword evidence="1" id="KW-0472">Membrane</keyword>
<evidence type="ECO:0000256" key="2">
    <source>
        <dbReference type="SAM" id="SignalP"/>
    </source>
</evidence>
<sequence length="520" mass="59260">MSYCKLILFLWFVTVLQVMGQLEDHFNEKWIVVNRTNFYRCLRYCIDDFESQAEYLNILWSDNQFLDQGSVPIIGRALESTCDTSIKIDCNNSFADLPTKLESMTRKYEFVNELKFKVNSETELLQFTITGNISWLMLQIPLRARKKSTETSLSLKKNIQTSENYFLIKNPPPGELKLKINEEDLDPWNNITMMVINKSTSLSRIDLPSRIDSREDDSSSKMNQEIYEVDEVLVSGNKNIERMDLTQLENENELTKKDSIVDIAYETKLVVMPGFIYTIWFSVTNNGNSDVLYQFDVRSSQYQIICGVKPSWIHPGQTLNIPVQIAVPRNANEFYVNTVSLSVKGNNFGEISKSAYIYIQNSTGVIVNSKEPEIEVYFNDNCFGKSSRDRCSLSQWSAEILVKNDQSGVKNVISEPAGIQPLTSFIAGTKSPVYFYYSSTCCNKLVKLRVIDINQNSFTKTVDVTAWDNLTTGEIIAAVVGTILILVILIIIVIVCVNCVKKRKNADLTYTQRYGSRPTP</sequence>
<gene>
    <name evidence="3" type="ORF">HICCMSTLAB_LOCUS2537</name>
</gene>
<dbReference type="AlphaFoldDB" id="A0A8J2H6G5"/>
<comment type="caution">
    <text evidence="3">The sequence shown here is derived from an EMBL/GenBank/DDBJ whole genome shotgun (WGS) entry which is preliminary data.</text>
</comment>
<feature type="signal peptide" evidence="2">
    <location>
        <begin position="1"/>
        <end position="20"/>
    </location>
</feature>
<proteinExistence type="predicted"/>
<dbReference type="OrthoDB" id="6610237at2759"/>
<accession>A0A8J2H6G5</accession>